<protein>
    <submittedName>
        <fullName evidence="2">Uncharacterized protein</fullName>
    </submittedName>
</protein>
<sequence length="60" mass="7259">MIGAYIAITALVVVWGYILYKINKNTSWRKLYKSLRLSKKDVERQEKVHYRKKGWTDRLE</sequence>
<keyword evidence="1" id="KW-0472">Membrane</keyword>
<gene>
    <name evidence="2" type="primary">214</name>
    <name evidence="2" type="ORF">HGTV1_214</name>
</gene>
<feature type="transmembrane region" description="Helical" evidence="1">
    <location>
        <begin position="6"/>
        <end position="23"/>
    </location>
</feature>
<dbReference type="GeneID" id="16193981"/>
<dbReference type="EMBL" id="KC292026">
    <property type="protein sequence ID" value="AGM11511.1"/>
    <property type="molecule type" value="Genomic_DNA"/>
</dbReference>
<accession>R4TGW1</accession>
<name>R4TGW1_9CAUD</name>
<dbReference type="RefSeq" id="YP_008059389.1">
    <property type="nucleotide sequence ID" value="NC_021328.1"/>
</dbReference>
<evidence type="ECO:0000256" key="1">
    <source>
        <dbReference type="SAM" id="Phobius"/>
    </source>
</evidence>
<evidence type="ECO:0000313" key="2">
    <source>
        <dbReference type="EMBL" id="AGM11511.1"/>
    </source>
</evidence>
<organism evidence="2 3">
    <name type="scientific">Halogranum tailed virus 1</name>
    <dbReference type="NCBI Taxonomy" id="1273749"/>
    <lineage>
        <taxon>Viruses</taxon>
        <taxon>Duplodnaviria</taxon>
        <taxon>Heunggongvirae</taxon>
        <taxon>Uroviricota</taxon>
        <taxon>Caudoviricetes</taxon>
        <taxon>Thumleimavirales</taxon>
        <taxon>Halomagnusviridae</taxon>
        <taxon>Hagravirus</taxon>
        <taxon>Hagravirus capitaneum</taxon>
        <taxon>Hagravirus HGTV1</taxon>
    </lineage>
</organism>
<reference evidence="2 3" key="1">
    <citation type="submission" date="2012-12" db="EMBL/GenBank/DDBJ databases">
        <authorList>
            <person name="Sencilo A."/>
            <person name="Jacobs-Sera D."/>
            <person name="Russell D.A."/>
            <person name="Ko C."/>
            <person name="Atanasova N."/>
            <person name="Osterlund E."/>
            <person name="Oksanen H.M."/>
            <person name="Bamford D.H."/>
            <person name="Hatfull G.F."/>
            <person name="Roine E."/>
            <person name="Hendrix R.W."/>
        </authorList>
    </citation>
    <scope>NUCLEOTIDE SEQUENCE [LARGE SCALE GENOMIC DNA]</scope>
</reference>
<dbReference type="KEGG" id="vg:16193981"/>
<keyword evidence="1" id="KW-0812">Transmembrane</keyword>
<dbReference type="Proteomes" id="UP000202786">
    <property type="component" value="Segment"/>
</dbReference>
<proteinExistence type="predicted"/>
<evidence type="ECO:0000313" key="3">
    <source>
        <dbReference type="Proteomes" id="UP000202786"/>
    </source>
</evidence>
<keyword evidence="1" id="KW-1133">Transmembrane helix</keyword>
<keyword evidence="3" id="KW-1185">Reference proteome</keyword>